<evidence type="ECO:0000313" key="2">
    <source>
        <dbReference type="Proteomes" id="UP000595437"/>
    </source>
</evidence>
<name>A0A7T8HII2_CALRO</name>
<keyword evidence="2" id="KW-1185">Reference proteome</keyword>
<gene>
    <name evidence="1" type="ORF">FKW44_011582</name>
</gene>
<organism evidence="1 2">
    <name type="scientific">Caligus rogercresseyi</name>
    <name type="common">Sea louse</name>
    <dbReference type="NCBI Taxonomy" id="217165"/>
    <lineage>
        <taxon>Eukaryota</taxon>
        <taxon>Metazoa</taxon>
        <taxon>Ecdysozoa</taxon>
        <taxon>Arthropoda</taxon>
        <taxon>Crustacea</taxon>
        <taxon>Multicrustacea</taxon>
        <taxon>Hexanauplia</taxon>
        <taxon>Copepoda</taxon>
        <taxon>Siphonostomatoida</taxon>
        <taxon>Caligidae</taxon>
        <taxon>Caligus</taxon>
    </lineage>
</organism>
<sequence>MTAVLSGLLDGRFKDIPFLLDLLDIHAASNKNIQQAVTGVFFKVFGEDLEYNSLHLLITDGATYCLKAGEV</sequence>
<dbReference type="OrthoDB" id="6623841at2759"/>
<protein>
    <submittedName>
        <fullName evidence="1">LOC100902024</fullName>
    </submittedName>
</protein>
<proteinExistence type="predicted"/>
<dbReference type="AlphaFoldDB" id="A0A7T8HII2"/>
<evidence type="ECO:0000313" key="1">
    <source>
        <dbReference type="EMBL" id="QQP50549.1"/>
    </source>
</evidence>
<dbReference type="EMBL" id="CP045896">
    <property type="protein sequence ID" value="QQP50549.1"/>
    <property type="molecule type" value="Genomic_DNA"/>
</dbReference>
<accession>A0A7T8HII2</accession>
<dbReference type="Proteomes" id="UP000595437">
    <property type="component" value="Chromosome 7"/>
</dbReference>
<reference evidence="2" key="1">
    <citation type="submission" date="2021-01" db="EMBL/GenBank/DDBJ databases">
        <title>Caligus Genome Assembly.</title>
        <authorList>
            <person name="Gallardo-Escarate C."/>
        </authorList>
    </citation>
    <scope>NUCLEOTIDE SEQUENCE [LARGE SCALE GENOMIC DNA]</scope>
</reference>